<organism evidence="1 2">
    <name type="scientific">Rickettsia asiatica</name>
    <dbReference type="NCBI Taxonomy" id="238800"/>
    <lineage>
        <taxon>Bacteria</taxon>
        <taxon>Pseudomonadati</taxon>
        <taxon>Pseudomonadota</taxon>
        <taxon>Alphaproteobacteria</taxon>
        <taxon>Rickettsiales</taxon>
        <taxon>Rickettsiaceae</taxon>
        <taxon>Rickettsieae</taxon>
        <taxon>Rickettsia</taxon>
        <taxon>spotted fever group</taxon>
    </lineage>
</organism>
<gene>
    <name evidence="1" type="ORF">RAS_05680</name>
</gene>
<dbReference type="AlphaFoldDB" id="A0A510GBZ6"/>
<proteinExistence type="predicted"/>
<reference evidence="1 2" key="1">
    <citation type="submission" date="2019-04" db="EMBL/GenBank/DDBJ databases">
        <title>Draft genome sequence of Rickettsia asiatica Maytaro1284.</title>
        <authorList>
            <person name="Thu M."/>
            <person name="Qiu Y."/>
            <person name="Nakao R."/>
        </authorList>
    </citation>
    <scope>NUCLEOTIDE SEQUENCE [LARGE SCALE GENOMIC DNA]</scope>
    <source>
        <strain evidence="1 2">Maytaro1284</strain>
    </source>
</reference>
<dbReference type="KEGG" id="ras:RAS_05680"/>
<protein>
    <submittedName>
        <fullName evidence="1">Uncharacterized protein</fullName>
    </submittedName>
</protein>
<dbReference type="Proteomes" id="UP000321183">
    <property type="component" value="Chromosome"/>
</dbReference>
<name>A0A510GBZ6_9RICK</name>
<keyword evidence="2" id="KW-1185">Reference proteome</keyword>
<sequence length="70" mass="8215">MYVLRNIYKIFTFSGHENLKDYILEIAEQHFGDSSKLLAIYSDLMGASANRGDIFETKDYIKKLNKIFIY</sequence>
<accession>A0A510GBZ6</accession>
<evidence type="ECO:0000313" key="1">
    <source>
        <dbReference type="EMBL" id="BBJ31459.1"/>
    </source>
</evidence>
<evidence type="ECO:0000313" key="2">
    <source>
        <dbReference type="Proteomes" id="UP000321183"/>
    </source>
</evidence>
<dbReference type="EMBL" id="AP019563">
    <property type="protein sequence ID" value="BBJ31459.1"/>
    <property type="molecule type" value="Genomic_DNA"/>
</dbReference>